<accession>A0A021VVY1</accession>
<evidence type="ECO:0000259" key="3">
    <source>
        <dbReference type="PROSITE" id="PS51898"/>
    </source>
</evidence>
<name>A0A021VVY1_9CELL</name>
<feature type="compositionally biased region" description="Basic and acidic residues" evidence="2">
    <location>
        <begin position="326"/>
        <end position="339"/>
    </location>
</feature>
<dbReference type="EMBL" id="AXCW01000001">
    <property type="protein sequence ID" value="EYR65321.1"/>
    <property type="molecule type" value="Genomic_DNA"/>
</dbReference>
<dbReference type="Proteomes" id="UP000019753">
    <property type="component" value="Unassembled WGS sequence"/>
</dbReference>
<proteinExistence type="predicted"/>
<evidence type="ECO:0000313" key="5">
    <source>
        <dbReference type="Proteomes" id="UP000019753"/>
    </source>
</evidence>
<keyword evidence="1" id="KW-0233">DNA recombination</keyword>
<feature type="region of interest" description="Disordered" evidence="2">
    <location>
        <begin position="325"/>
        <end position="348"/>
    </location>
</feature>
<organism evidence="4 5">
    <name type="scientific">Actinotalea ferrariae CF5-4</name>
    <dbReference type="NCBI Taxonomy" id="948458"/>
    <lineage>
        <taxon>Bacteria</taxon>
        <taxon>Bacillati</taxon>
        <taxon>Actinomycetota</taxon>
        <taxon>Actinomycetes</taxon>
        <taxon>Micrococcales</taxon>
        <taxon>Cellulomonadaceae</taxon>
        <taxon>Actinotalea</taxon>
    </lineage>
</organism>
<dbReference type="InterPro" id="IPR002104">
    <property type="entry name" value="Integrase_catalytic"/>
</dbReference>
<dbReference type="InterPro" id="IPR011010">
    <property type="entry name" value="DNA_brk_join_enz"/>
</dbReference>
<dbReference type="PROSITE" id="PS51898">
    <property type="entry name" value="TYR_RECOMBINASE"/>
    <property type="match status" value="1"/>
</dbReference>
<dbReference type="Gene3D" id="1.10.443.10">
    <property type="entry name" value="Intergrase catalytic core"/>
    <property type="match status" value="1"/>
</dbReference>
<protein>
    <recommendedName>
        <fullName evidence="3">Tyr recombinase domain-containing protein</fullName>
    </recommendedName>
</protein>
<dbReference type="GO" id="GO:0003677">
    <property type="term" value="F:DNA binding"/>
    <property type="evidence" value="ECO:0007669"/>
    <property type="project" value="InterPro"/>
</dbReference>
<dbReference type="GO" id="GO:0006310">
    <property type="term" value="P:DNA recombination"/>
    <property type="evidence" value="ECO:0007669"/>
    <property type="project" value="UniProtKB-KW"/>
</dbReference>
<dbReference type="OrthoDB" id="3751866at2"/>
<reference evidence="4 5" key="1">
    <citation type="submission" date="2014-01" db="EMBL/GenBank/DDBJ databases">
        <title>Actinotalea ferrariae CF5-4.</title>
        <authorList>
            <person name="Chen F."/>
            <person name="Li Y."/>
            <person name="Wang G."/>
        </authorList>
    </citation>
    <scope>NUCLEOTIDE SEQUENCE [LARGE SCALE GENOMIC DNA]</scope>
    <source>
        <strain evidence="4 5">CF5-4</strain>
    </source>
</reference>
<dbReference type="AlphaFoldDB" id="A0A021VVY1"/>
<evidence type="ECO:0000256" key="2">
    <source>
        <dbReference type="SAM" id="MobiDB-lite"/>
    </source>
</evidence>
<comment type="caution">
    <text evidence="4">The sequence shown here is derived from an EMBL/GenBank/DDBJ whole genome shotgun (WGS) entry which is preliminary data.</text>
</comment>
<gene>
    <name evidence="4" type="ORF">N866_00625</name>
</gene>
<evidence type="ECO:0000256" key="1">
    <source>
        <dbReference type="ARBA" id="ARBA00023172"/>
    </source>
</evidence>
<sequence length="774" mass="83178">MSAPLRLLRDLPTVPAHPLLALTDGHPVLLGADDADLIALVNAGTQILDPGTDPDQVTPATLQLAWFVHHVGTMRHTDGDRSVNLGSALTRYIVPFLLELAAAKPADARGVADLWFAEAEALPRILSGGAPLPAATVAGDLLRRSALTCVWLPLLDAGQVSHGGTAAVTDAISHRRLSTHRDGAGHVLVRTADLRTAGLLLEPAGPHGIDTGTARNVLFPFKQAMLRAANLGAHLRGNFETLRPIKPLISQRLRTPRVDPGYTSLADIHALAAHLSVVHQVALWLLRLMGLRIGEAFGLLVSDFWFDAGADAWVLAVEKQGGTKATVRDPETGKLEPSDTKPGTKTAQSHRLLRVPPMLAHALTEIIAIFHTDDDGTVLTDARLLPGVRRDDAGGAENFRDAVYQAAAAAEVARFRPHDLRGALITDLKNAGIKKRLRLYFSGHKKHRTVHDGYDDGVPVTHQRKATAALQALLEKQAITQLVVPTSKQHTWGVTTRAAERSDQIREQLRQRGWETAPDGFAPDDVVLGTAEAAARLNISPIEMRRRFASGKVPGRRVMVGRKPEWKTTEADLAASMATPAGTTLKELAASTGLTYPQARTLCLALGVLRRDATNRGRAVLLDDTQVATVRAELDRRRIAAEAVMDLAAAARHLGLPLGQVEKLHRSGVLQAAPNPTGGRGRHVTRTSVDDYARDHATSPADPDDLYVPFAAACAGLRLTRQELSSAVGCGQFRATTIARRQHVSLADAVDYIRSDQLGDLAMAALKRSAVPRT</sequence>
<dbReference type="GO" id="GO:0015074">
    <property type="term" value="P:DNA integration"/>
    <property type="evidence" value="ECO:0007669"/>
    <property type="project" value="InterPro"/>
</dbReference>
<evidence type="ECO:0000313" key="4">
    <source>
        <dbReference type="EMBL" id="EYR65321.1"/>
    </source>
</evidence>
<keyword evidence="5" id="KW-1185">Reference proteome</keyword>
<feature type="domain" description="Tyr recombinase" evidence="3">
    <location>
        <begin position="258"/>
        <end position="468"/>
    </location>
</feature>
<dbReference type="RefSeq" id="WP_034221101.1">
    <property type="nucleotide sequence ID" value="NZ_AXCW01000001.1"/>
</dbReference>
<dbReference type="InterPro" id="IPR013762">
    <property type="entry name" value="Integrase-like_cat_sf"/>
</dbReference>
<dbReference type="SUPFAM" id="SSF56349">
    <property type="entry name" value="DNA breaking-rejoining enzymes"/>
    <property type="match status" value="1"/>
</dbReference>